<dbReference type="PANTHER" id="PTHR46457:SF1">
    <property type="entry name" value="DNA REPAIR PROTEIN RAD51 HOMOLOG 4"/>
    <property type="match status" value="1"/>
</dbReference>
<dbReference type="GO" id="GO:0033063">
    <property type="term" value="C:Rad51B-Rad51C-Rad51D-XRCC2 complex"/>
    <property type="evidence" value="ECO:0007669"/>
    <property type="project" value="TreeGrafter"/>
</dbReference>
<dbReference type="GO" id="GO:0000723">
    <property type="term" value="P:telomere maintenance"/>
    <property type="evidence" value="ECO:0007669"/>
    <property type="project" value="TreeGrafter"/>
</dbReference>
<evidence type="ECO:0000313" key="4">
    <source>
        <dbReference type="Proteomes" id="UP000279259"/>
    </source>
</evidence>
<dbReference type="Proteomes" id="UP000279259">
    <property type="component" value="Unassembled WGS sequence"/>
</dbReference>
<reference evidence="3 4" key="1">
    <citation type="submission" date="2018-11" db="EMBL/GenBank/DDBJ databases">
        <title>Genome sequence of Saitozyma podzolica DSM 27192.</title>
        <authorList>
            <person name="Aliyu H."/>
            <person name="Gorte O."/>
            <person name="Ochsenreither K."/>
        </authorList>
    </citation>
    <scope>NUCLEOTIDE SEQUENCE [LARGE SCALE GENOMIC DNA]</scope>
    <source>
        <strain evidence="3 4">DSM 27192</strain>
    </source>
</reference>
<accession>A0A427YNG9</accession>
<dbReference type="InterPro" id="IPR051988">
    <property type="entry name" value="HRR_RAD51_Paralog"/>
</dbReference>
<dbReference type="GO" id="GO:0005657">
    <property type="term" value="C:replication fork"/>
    <property type="evidence" value="ECO:0007669"/>
    <property type="project" value="TreeGrafter"/>
</dbReference>
<evidence type="ECO:0000256" key="1">
    <source>
        <dbReference type="ARBA" id="ARBA00004123"/>
    </source>
</evidence>
<keyword evidence="2" id="KW-0539">Nucleus</keyword>
<dbReference type="PANTHER" id="PTHR46457">
    <property type="entry name" value="DNA REPAIR PROTEIN RAD51 HOMOLOG 4"/>
    <property type="match status" value="1"/>
</dbReference>
<dbReference type="EMBL" id="RSCD01000005">
    <property type="protein sequence ID" value="RSH92609.1"/>
    <property type="molecule type" value="Genomic_DNA"/>
</dbReference>
<dbReference type="GO" id="GO:0005815">
    <property type="term" value="C:microtubule organizing center"/>
    <property type="evidence" value="ECO:0007669"/>
    <property type="project" value="TreeGrafter"/>
</dbReference>
<organism evidence="3 4">
    <name type="scientific">Saitozyma podzolica</name>
    <dbReference type="NCBI Taxonomy" id="1890683"/>
    <lineage>
        <taxon>Eukaryota</taxon>
        <taxon>Fungi</taxon>
        <taxon>Dikarya</taxon>
        <taxon>Basidiomycota</taxon>
        <taxon>Agaricomycotina</taxon>
        <taxon>Tremellomycetes</taxon>
        <taxon>Tremellales</taxon>
        <taxon>Trimorphomycetaceae</taxon>
        <taxon>Saitozyma</taxon>
    </lineage>
</organism>
<dbReference type="GO" id="GO:0008094">
    <property type="term" value="F:ATP-dependent activity, acting on DNA"/>
    <property type="evidence" value="ECO:0007669"/>
    <property type="project" value="TreeGrafter"/>
</dbReference>
<evidence type="ECO:0000256" key="2">
    <source>
        <dbReference type="ARBA" id="ARBA00023242"/>
    </source>
</evidence>
<comment type="caution">
    <text evidence="3">The sequence shown here is derived from an EMBL/GenBank/DDBJ whole genome shotgun (WGS) entry which is preliminary data.</text>
</comment>
<comment type="subcellular location">
    <subcellularLocation>
        <location evidence="1">Nucleus</location>
    </subcellularLocation>
</comment>
<dbReference type="OrthoDB" id="336321at2759"/>
<dbReference type="Gene3D" id="3.40.50.300">
    <property type="entry name" value="P-loop containing nucleotide triphosphate hydrolases"/>
    <property type="match status" value="1"/>
</dbReference>
<dbReference type="GO" id="GO:0007131">
    <property type="term" value="P:reciprocal meiotic recombination"/>
    <property type="evidence" value="ECO:0007669"/>
    <property type="project" value="TreeGrafter"/>
</dbReference>
<dbReference type="GO" id="GO:0000400">
    <property type="term" value="F:four-way junction DNA binding"/>
    <property type="evidence" value="ECO:0007669"/>
    <property type="project" value="TreeGrafter"/>
</dbReference>
<evidence type="ECO:0008006" key="5">
    <source>
        <dbReference type="Google" id="ProtNLM"/>
    </source>
</evidence>
<dbReference type="GO" id="GO:0042148">
    <property type="term" value="P:DNA strand invasion"/>
    <property type="evidence" value="ECO:0007669"/>
    <property type="project" value="TreeGrafter"/>
</dbReference>
<dbReference type="GO" id="GO:0000724">
    <property type="term" value="P:double-strand break repair via homologous recombination"/>
    <property type="evidence" value="ECO:0007669"/>
    <property type="project" value="TreeGrafter"/>
</dbReference>
<proteinExistence type="predicted"/>
<dbReference type="STRING" id="1890683.A0A427YNG9"/>
<dbReference type="GO" id="GO:0003697">
    <property type="term" value="F:single-stranded DNA binding"/>
    <property type="evidence" value="ECO:0007669"/>
    <property type="project" value="TreeGrafter"/>
</dbReference>
<name>A0A427YNG9_9TREE</name>
<keyword evidence="4" id="KW-1185">Reference proteome</keyword>
<dbReference type="AlphaFoldDB" id="A0A427YNG9"/>
<dbReference type="InterPro" id="IPR027417">
    <property type="entry name" value="P-loop_NTPase"/>
</dbReference>
<gene>
    <name evidence="3" type="ORF">EHS25_008054</name>
</gene>
<protein>
    <recommendedName>
        <fullName evidence="5">DNA recombination and repair protein Rad51-like C-terminal domain-containing protein</fullName>
    </recommendedName>
</protein>
<evidence type="ECO:0000313" key="3">
    <source>
        <dbReference type="EMBL" id="RSH92609.1"/>
    </source>
</evidence>
<sequence>MLLKRLTSQIPEHLRPLLPQLDAAGIKTTENLLFTHPSVLRGLLPDQEVSLEELHGICLALTAPPELLALHAALRLLRAEPTAQCRWLDADGSFHPTRTRAILDAMGENDPTSVLDRLIVSPCFRIDPELYDGLAAIKAEYERDEDHDAGSVTRTRMLVIDPLSSLLKDMLLASTAQGHAAMVTVLEEISELTYSCGLATIIINFPSSSLPNNAHSSFSMTTIRPALGTAFTYFADMTLLVQETGKLFGQVDEEERERVRKQPGLRAVVEVLKSRVSPSGRWAVFETDGTSLSGVVPPRLDDERTIRMSAGLPVGLQRPIHGPLARTVIP</sequence>
<dbReference type="SUPFAM" id="SSF52540">
    <property type="entry name" value="P-loop containing nucleoside triphosphate hydrolases"/>
    <property type="match status" value="1"/>
</dbReference>